<dbReference type="EMBL" id="JAFLVX010000011">
    <property type="protein sequence ID" value="MBO0476143.1"/>
    <property type="molecule type" value="Genomic_DNA"/>
</dbReference>
<dbReference type="InterPro" id="IPR036705">
    <property type="entry name" value="Ribosyl_crysJ1_sf"/>
</dbReference>
<dbReference type="RefSeq" id="WP_206965055.1">
    <property type="nucleotide sequence ID" value="NZ_JAFLVX010000011.1"/>
</dbReference>
<protein>
    <submittedName>
        <fullName evidence="1">ADP-ribosylglycohydrolase family protein</fullName>
    </submittedName>
</protein>
<reference evidence="1 2" key="1">
    <citation type="submission" date="2021-03" db="EMBL/GenBank/DDBJ databases">
        <title>Enterococcal diversity collection.</title>
        <authorList>
            <person name="Gilmore M.S."/>
            <person name="Schwartzman J."/>
            <person name="Van Tyne D."/>
            <person name="Martin M."/>
            <person name="Earl A.M."/>
            <person name="Manson A.L."/>
            <person name="Straub T."/>
            <person name="Salamzade R."/>
            <person name="Saavedra J."/>
            <person name="Lebreton F."/>
            <person name="Prichula J."/>
            <person name="Schaufler K."/>
            <person name="Gaca A."/>
            <person name="Sgardioli B."/>
            <person name="Wagenaar J."/>
            <person name="Strong T."/>
        </authorList>
    </citation>
    <scope>NUCLEOTIDE SEQUENCE [LARGE SCALE GENOMIC DNA]</scope>
    <source>
        <strain evidence="1 2">DIV0080</strain>
    </source>
</reference>
<comment type="caution">
    <text evidence="1">The sequence shown here is derived from an EMBL/GenBank/DDBJ whole genome shotgun (WGS) entry which is preliminary data.</text>
</comment>
<keyword evidence="2" id="KW-1185">Reference proteome</keyword>
<dbReference type="Gene3D" id="2.60.120.560">
    <property type="entry name" value="Exo-inulinase, domain 1"/>
    <property type="match status" value="1"/>
</dbReference>
<evidence type="ECO:0000313" key="2">
    <source>
        <dbReference type="Proteomes" id="UP000664857"/>
    </source>
</evidence>
<name>A0ABS3HQV2_9ENTE</name>
<dbReference type="Gene3D" id="1.10.4080.10">
    <property type="entry name" value="ADP-ribosylation/Crystallin J1"/>
    <property type="match status" value="1"/>
</dbReference>
<dbReference type="Pfam" id="PF03747">
    <property type="entry name" value="ADP_ribosyl_GH"/>
    <property type="match status" value="1"/>
</dbReference>
<gene>
    <name evidence="1" type="ORF">DOK76_03615</name>
</gene>
<organism evidence="1 2">
    <name type="scientific">Candidatus Vagococcus giribetii</name>
    <dbReference type="NCBI Taxonomy" id="2230876"/>
    <lineage>
        <taxon>Bacteria</taxon>
        <taxon>Bacillati</taxon>
        <taxon>Bacillota</taxon>
        <taxon>Bacilli</taxon>
        <taxon>Lactobacillales</taxon>
        <taxon>Enterococcaceae</taxon>
        <taxon>Vagococcus</taxon>
    </lineage>
</organism>
<sequence>MLDVTIREKIYAGVLGKLIGVYLGRPVEGWAYEDIRSRFQEIDYYVHKELDYPIIVADDDISGTFGFMRALPDFDFKRDITSQEFGKTWLNYIIENQTILWWGGLGRSTEHTAFLNLKNGIQAPKSGSIQQNGQTLAEQIGAQIFIDGIAMACPNDPELAVYLARESAKVSHDGIAVDAAGHLAAMEALAFGEKNIDTILDQSFRYTTNTLLRNIIDDVRNICAKESNFRVVRDYLNSKYGYHIYPGACHMVPNHAMVLASILLGKDDFQHSISIATNSAWDTDCNAGNVGTFNGIRLGLEGVNGGADFRGPVADRLFVSTADGGKGISDAVREADHIWYAANQLAGEVIEKEKRQFSFSYPGSTQGFLPDTYLEGSPSRVVNGTDLGSEPSLVIQCHHIGKGTPVNVSAPVFIDYSEDSTLYKVIASPLLYSGQTVEAKLKADGRVRGRLYIHYYDIEDNVKQAYSPFITLSSEWQQLEWKIPDTQGMAIFKIGIQVDSDSRYSGNVYCQDIHWDNAPSYYGLKGMLMTSIWKTNPHWLDSFVSSARNFCADFNKTFCVSHSEPEGLVTIGTQEWRDYSVSSDLFFSLHQAGGLVARAQGHRRYYGAILRNWNEAVIYCRYDDSITELGQIDINYEEDKEVNLSLNVSGNELTLLVNHQELLRVTDDTLSYGGAGYVVSEGTFMADNFVIHSLED</sequence>
<dbReference type="InterPro" id="IPR005502">
    <property type="entry name" value="Ribosyl_crysJ1"/>
</dbReference>
<accession>A0ABS3HQV2</accession>
<evidence type="ECO:0000313" key="1">
    <source>
        <dbReference type="EMBL" id="MBO0476143.1"/>
    </source>
</evidence>
<dbReference type="Proteomes" id="UP000664857">
    <property type="component" value="Unassembled WGS sequence"/>
</dbReference>
<proteinExistence type="predicted"/>
<dbReference type="SUPFAM" id="SSF101478">
    <property type="entry name" value="ADP-ribosylglycohydrolase"/>
    <property type="match status" value="1"/>
</dbReference>